<evidence type="ECO:0000313" key="1">
    <source>
        <dbReference type="EMBL" id="JAD65179.1"/>
    </source>
</evidence>
<dbReference type="AlphaFoldDB" id="A0A0A9BML2"/>
<accession>A0A0A9BML2</accession>
<dbReference type="EMBL" id="GBRH01232716">
    <property type="protein sequence ID" value="JAD65179.1"/>
    <property type="molecule type" value="Transcribed_RNA"/>
</dbReference>
<protein>
    <submittedName>
        <fullName evidence="1">Uncharacterized protein</fullName>
    </submittedName>
</protein>
<reference evidence="1" key="2">
    <citation type="journal article" date="2015" name="Data Brief">
        <title>Shoot transcriptome of the giant reed, Arundo donax.</title>
        <authorList>
            <person name="Barrero R.A."/>
            <person name="Guerrero F.D."/>
            <person name="Moolhuijzen P."/>
            <person name="Goolsby J.A."/>
            <person name="Tidwell J."/>
            <person name="Bellgard S.E."/>
            <person name="Bellgard M.I."/>
        </authorList>
    </citation>
    <scope>NUCLEOTIDE SEQUENCE</scope>
    <source>
        <tissue evidence="1">Shoot tissue taken approximately 20 cm above the soil surface</tissue>
    </source>
</reference>
<name>A0A0A9BML2_ARUDO</name>
<organism evidence="1">
    <name type="scientific">Arundo donax</name>
    <name type="common">Giant reed</name>
    <name type="synonym">Donax arundinaceus</name>
    <dbReference type="NCBI Taxonomy" id="35708"/>
    <lineage>
        <taxon>Eukaryota</taxon>
        <taxon>Viridiplantae</taxon>
        <taxon>Streptophyta</taxon>
        <taxon>Embryophyta</taxon>
        <taxon>Tracheophyta</taxon>
        <taxon>Spermatophyta</taxon>
        <taxon>Magnoliopsida</taxon>
        <taxon>Liliopsida</taxon>
        <taxon>Poales</taxon>
        <taxon>Poaceae</taxon>
        <taxon>PACMAD clade</taxon>
        <taxon>Arundinoideae</taxon>
        <taxon>Arundineae</taxon>
        <taxon>Arundo</taxon>
    </lineage>
</organism>
<reference evidence="1" key="1">
    <citation type="submission" date="2014-09" db="EMBL/GenBank/DDBJ databases">
        <authorList>
            <person name="Magalhaes I.L.F."/>
            <person name="Oliveira U."/>
            <person name="Santos F.R."/>
            <person name="Vidigal T.H.D.A."/>
            <person name="Brescovit A.D."/>
            <person name="Santos A.J."/>
        </authorList>
    </citation>
    <scope>NUCLEOTIDE SEQUENCE</scope>
    <source>
        <tissue evidence="1">Shoot tissue taken approximately 20 cm above the soil surface</tissue>
    </source>
</reference>
<proteinExistence type="predicted"/>
<sequence>MPRNPPPPNCSGQWESNDYYSFF</sequence>